<dbReference type="InterPro" id="IPR039421">
    <property type="entry name" value="Type_1_exporter"/>
</dbReference>
<feature type="transmembrane region" description="Helical" evidence="7">
    <location>
        <begin position="318"/>
        <end position="337"/>
    </location>
</feature>
<evidence type="ECO:0000313" key="11">
    <source>
        <dbReference type="Proteomes" id="UP001519273"/>
    </source>
</evidence>
<gene>
    <name evidence="10" type="ORF">J2Z20_002273</name>
</gene>
<dbReference type="GO" id="GO:0005524">
    <property type="term" value="F:ATP binding"/>
    <property type="evidence" value="ECO:0007669"/>
    <property type="project" value="UniProtKB-KW"/>
</dbReference>
<keyword evidence="2 7" id="KW-0812">Transmembrane</keyword>
<dbReference type="Pfam" id="PF00005">
    <property type="entry name" value="ABC_tran"/>
    <property type="match status" value="1"/>
</dbReference>
<evidence type="ECO:0000256" key="1">
    <source>
        <dbReference type="ARBA" id="ARBA00004651"/>
    </source>
</evidence>
<proteinExistence type="predicted"/>
<dbReference type="InterPro" id="IPR027417">
    <property type="entry name" value="P-loop_NTPase"/>
</dbReference>
<organism evidence="10 11">
    <name type="scientific">Paenibacillus sediminis</name>
    <dbReference type="NCBI Taxonomy" id="664909"/>
    <lineage>
        <taxon>Bacteria</taxon>
        <taxon>Bacillati</taxon>
        <taxon>Bacillota</taxon>
        <taxon>Bacilli</taxon>
        <taxon>Bacillales</taxon>
        <taxon>Paenibacillaceae</taxon>
        <taxon>Paenibacillus</taxon>
    </lineage>
</organism>
<feature type="transmembrane region" description="Helical" evidence="7">
    <location>
        <begin position="398"/>
        <end position="420"/>
    </location>
</feature>
<dbReference type="PROSITE" id="PS50929">
    <property type="entry name" value="ABC_TM1F"/>
    <property type="match status" value="1"/>
</dbReference>
<feature type="transmembrane region" description="Helical" evidence="7">
    <location>
        <begin position="294"/>
        <end position="312"/>
    </location>
</feature>
<dbReference type="Pfam" id="PF00664">
    <property type="entry name" value="ABC_membrane"/>
    <property type="match status" value="1"/>
</dbReference>
<evidence type="ECO:0000313" key="10">
    <source>
        <dbReference type="EMBL" id="MBP1937378.1"/>
    </source>
</evidence>
<dbReference type="EMBL" id="JAGGKP010000005">
    <property type="protein sequence ID" value="MBP1937378.1"/>
    <property type="molecule type" value="Genomic_DNA"/>
</dbReference>
<keyword evidence="4 10" id="KW-0067">ATP-binding</keyword>
<evidence type="ECO:0000256" key="3">
    <source>
        <dbReference type="ARBA" id="ARBA00022741"/>
    </source>
</evidence>
<feature type="transmembrane region" description="Helical" evidence="7">
    <location>
        <begin position="432"/>
        <end position="453"/>
    </location>
</feature>
<accession>A0ABS4H4B4</accession>
<evidence type="ECO:0000256" key="2">
    <source>
        <dbReference type="ARBA" id="ARBA00022692"/>
    </source>
</evidence>
<dbReference type="PANTHER" id="PTHR43394:SF1">
    <property type="entry name" value="ATP-BINDING CASSETTE SUB-FAMILY B MEMBER 10, MITOCHONDRIAL"/>
    <property type="match status" value="1"/>
</dbReference>
<dbReference type="InterPro" id="IPR036640">
    <property type="entry name" value="ABC1_TM_sf"/>
</dbReference>
<evidence type="ECO:0000256" key="6">
    <source>
        <dbReference type="ARBA" id="ARBA00023136"/>
    </source>
</evidence>
<keyword evidence="6 7" id="KW-0472">Membrane</keyword>
<keyword evidence="11" id="KW-1185">Reference proteome</keyword>
<evidence type="ECO:0000259" key="8">
    <source>
        <dbReference type="PROSITE" id="PS50893"/>
    </source>
</evidence>
<feature type="domain" description="ABC transmembrane type-1" evidence="9">
    <location>
        <begin position="178"/>
        <end position="457"/>
    </location>
</feature>
<dbReference type="PROSITE" id="PS00211">
    <property type="entry name" value="ABC_TRANSPORTER_1"/>
    <property type="match status" value="1"/>
</dbReference>
<feature type="transmembrane region" description="Helical" evidence="7">
    <location>
        <begin position="178"/>
        <end position="202"/>
    </location>
</feature>
<protein>
    <submittedName>
        <fullName evidence="10">ATP-binding cassette subfamily B protein</fullName>
    </submittedName>
</protein>
<dbReference type="InterPro" id="IPR011527">
    <property type="entry name" value="ABC1_TM_dom"/>
</dbReference>
<feature type="transmembrane region" description="Helical" evidence="7">
    <location>
        <begin position="214"/>
        <end position="235"/>
    </location>
</feature>
<sequence length="741" mass="84631">MSIFSPYFKRRKDQEISFVTIEHSHTPWLRLRADVNAQLQFQDYEVLLYEDRLKVVDSKGIILLNILKEFIQDVTLRSSVGGVALYIRTDDHEQEIARCTIPYIDTYRAAMSSIEQWLQHPAERDNDGEELRAVHGGTCSKCGATLRPGQSSCLKCKSKMFQLTRVLRYCRPYQNQMLVMLGILIVSVFVDLAPPYMTSLIIDEVSSSQGKAEILLWMIVTLALIQVASTGMQILRGFLGIRIGSKLIGDIRKDMFHSLMELSMRFFDKRQVSQFIGRINHDTNDLRDFLSEGMIQFVTQSLTAVFILAMLLHLNWQLTLMILLPTPLLIMGMMWFWPKVRTLWYAQWQSSISIQNRIGEALQGIRVIKAFAQEWNEKLHFDKANDQLVQRNISIQNMWLSITPLFSLFTALCGVFIWYAGGRYVLSNQMTIGTLSAYIAYLSMFFGPMKWFVQSMSWVNRALGASERIMEVIEAPIDVADGPNAVHLPSIKGEIRFQNVHYGYEKDRQVLHDIDLTIRPGEMIGLVGHSGAGKSTMVNLMLRFYDPDSGNIFIDGHHLKDIKQEDLRKHIGVVLQETFLFDGTIAQNIAFGCPDAEPEQIIHAARIANAHDFICRLPDGYDTKVGERGHRLSGGEKQRIAIARAVLLNPPILILDEATASVDTETERQIQEAIQRLIQGRTTIAIAHRLSTLKNADRIVVMEKGRVVEMGTHQQLYERRDHYYRLVESQKQNRDTTMEVG</sequence>
<evidence type="ECO:0000256" key="4">
    <source>
        <dbReference type="ARBA" id="ARBA00022840"/>
    </source>
</evidence>
<dbReference type="InterPro" id="IPR003593">
    <property type="entry name" value="AAA+_ATPase"/>
</dbReference>
<feature type="domain" description="ABC transporter" evidence="8">
    <location>
        <begin position="495"/>
        <end position="729"/>
    </location>
</feature>
<dbReference type="RefSeq" id="WP_209849717.1">
    <property type="nucleotide sequence ID" value="NZ_CBCRVE010000005.1"/>
</dbReference>
<keyword evidence="3" id="KW-0547">Nucleotide-binding</keyword>
<dbReference type="SMART" id="SM00382">
    <property type="entry name" value="AAA"/>
    <property type="match status" value="1"/>
</dbReference>
<dbReference type="Proteomes" id="UP001519273">
    <property type="component" value="Unassembled WGS sequence"/>
</dbReference>
<comment type="subcellular location">
    <subcellularLocation>
        <location evidence="1">Cell membrane</location>
        <topology evidence="1">Multi-pass membrane protein</topology>
    </subcellularLocation>
</comment>
<name>A0ABS4H4B4_9BACL</name>
<dbReference type="PANTHER" id="PTHR43394">
    <property type="entry name" value="ATP-DEPENDENT PERMEASE MDL1, MITOCHONDRIAL"/>
    <property type="match status" value="1"/>
</dbReference>
<evidence type="ECO:0000259" key="9">
    <source>
        <dbReference type="PROSITE" id="PS50929"/>
    </source>
</evidence>
<keyword evidence="5 7" id="KW-1133">Transmembrane helix</keyword>
<comment type="caution">
    <text evidence="10">The sequence shown here is derived from an EMBL/GenBank/DDBJ whole genome shotgun (WGS) entry which is preliminary data.</text>
</comment>
<dbReference type="Gene3D" id="3.40.50.300">
    <property type="entry name" value="P-loop containing nucleotide triphosphate hydrolases"/>
    <property type="match status" value="1"/>
</dbReference>
<evidence type="ECO:0000256" key="7">
    <source>
        <dbReference type="SAM" id="Phobius"/>
    </source>
</evidence>
<evidence type="ECO:0000256" key="5">
    <source>
        <dbReference type="ARBA" id="ARBA00022989"/>
    </source>
</evidence>
<dbReference type="SUPFAM" id="SSF90123">
    <property type="entry name" value="ABC transporter transmembrane region"/>
    <property type="match status" value="1"/>
</dbReference>
<dbReference type="CDD" id="cd18563">
    <property type="entry name" value="ABC_6TM_exporter_like"/>
    <property type="match status" value="1"/>
</dbReference>
<dbReference type="SUPFAM" id="SSF52540">
    <property type="entry name" value="P-loop containing nucleoside triphosphate hydrolases"/>
    <property type="match status" value="1"/>
</dbReference>
<dbReference type="Gene3D" id="1.20.1560.10">
    <property type="entry name" value="ABC transporter type 1, transmembrane domain"/>
    <property type="match status" value="1"/>
</dbReference>
<reference evidence="10 11" key="1">
    <citation type="submission" date="2021-03" db="EMBL/GenBank/DDBJ databases">
        <title>Genomic Encyclopedia of Type Strains, Phase IV (KMG-IV): sequencing the most valuable type-strain genomes for metagenomic binning, comparative biology and taxonomic classification.</title>
        <authorList>
            <person name="Goeker M."/>
        </authorList>
    </citation>
    <scope>NUCLEOTIDE SEQUENCE [LARGE SCALE GENOMIC DNA]</scope>
    <source>
        <strain evidence="10 11">DSM 23491</strain>
    </source>
</reference>
<dbReference type="InterPro" id="IPR017871">
    <property type="entry name" value="ABC_transporter-like_CS"/>
</dbReference>
<dbReference type="InterPro" id="IPR003439">
    <property type="entry name" value="ABC_transporter-like_ATP-bd"/>
</dbReference>
<dbReference type="PROSITE" id="PS50893">
    <property type="entry name" value="ABC_TRANSPORTER_2"/>
    <property type="match status" value="1"/>
</dbReference>